<evidence type="ECO:0000259" key="14">
    <source>
        <dbReference type="PROSITE" id="PS51480"/>
    </source>
</evidence>
<evidence type="ECO:0000313" key="16">
    <source>
        <dbReference type="EMBL" id="KAF2689247.1"/>
    </source>
</evidence>
<comment type="similarity">
    <text evidence="3">Belongs to the dihydroxyacetone kinase (DAK) family.</text>
</comment>
<evidence type="ECO:0000256" key="7">
    <source>
        <dbReference type="ARBA" id="ARBA00022798"/>
    </source>
</evidence>
<feature type="binding site" evidence="12">
    <location>
        <begin position="56"/>
        <end position="59"/>
    </location>
    <ligand>
        <name>substrate</name>
    </ligand>
</feature>
<feature type="active site" description="Tele-hemiaminal-histidine intermediate" evidence="11">
    <location>
        <position position="225"/>
    </location>
</feature>
<feature type="domain" description="DhaK" evidence="15">
    <location>
        <begin position="9"/>
        <end position="349"/>
    </location>
</feature>
<dbReference type="UniPathway" id="UPA00617">
    <property type="reaction ID" value="UER00669"/>
</dbReference>
<keyword evidence="8" id="KW-0067">ATP-binding</keyword>
<comment type="function">
    <text evidence="1">Catalyzes both the phosphorylation of dihydroxyacetone and of glyceraldehyde.</text>
</comment>
<evidence type="ECO:0000256" key="5">
    <source>
        <dbReference type="ARBA" id="ARBA00022741"/>
    </source>
</evidence>
<dbReference type="GO" id="GO:0019588">
    <property type="term" value="P:anaerobic glycerol catabolic process"/>
    <property type="evidence" value="ECO:0007669"/>
    <property type="project" value="UniProtKB-UniPathway"/>
</dbReference>
<dbReference type="PANTHER" id="PTHR28629">
    <property type="entry name" value="TRIOKINASE/FMN CYCLASE"/>
    <property type="match status" value="1"/>
</dbReference>
<sequence>MSAKHFINDPTHLVQTALLSLPHANPSLQCDIANKIIFLSPSHLRSPQVSLISGGGSGHEPSFSSFVGRGLLSGAVAGTIFASPSAEQIRRCILHRVDKSKGVLVVVMNYTGDVLNFGMGVEKARSQGVECDMVVVGDDVGVGRNKGGKVGRRGIAGTCLVLKIAGALAAKGTGLEDVSRVAQLTAENLVSIGSSLSHVHVPGRNVAEAEDELKESEVEIGMGIHNEPGSERSTTDLPGLVKTMLSHCLNTSDSDRHFIDISEKDQVVLLVNNLGGVSVLELGGITNEVIEQLAKDWKIKPVRILSGTYMTSLNGLGFSISLLKVTDTDLGAGSSMLELLDAPSEATGWSAAISSETWAKRGQATKQEDGPERDEVSSSDLRMDGDFAKNALTAGLKRVIAAEPDVTKYDTIVGDGDCGIGLKRGAEAILDMLNKTEKTDDPLIFLGNIIKVVELAMDGTSGALYAIFLNALAYGLRQNSPSSPQPATTETWAKALDASLQSLSKYTPAQPGDRTLMDALHPYVKTLLKSGDIDAATEAAEKGAQGTKGMKASLGRTVYVGGEGFEEVPDPGAHGLAEFLLGLRDGLKK</sequence>
<dbReference type="Gene3D" id="3.40.50.10440">
    <property type="entry name" value="Dihydroxyacetone kinase, domain 1"/>
    <property type="match status" value="1"/>
</dbReference>
<proteinExistence type="inferred from homology"/>
<dbReference type="InterPro" id="IPR004006">
    <property type="entry name" value="DhaK_dom"/>
</dbReference>
<dbReference type="InterPro" id="IPR036117">
    <property type="entry name" value="DhaL_dom_sf"/>
</dbReference>
<evidence type="ECO:0000256" key="9">
    <source>
        <dbReference type="ARBA" id="ARBA00047974"/>
    </source>
</evidence>
<feature type="domain" description="DhaL" evidence="14">
    <location>
        <begin position="386"/>
        <end position="585"/>
    </location>
</feature>
<evidence type="ECO:0000259" key="15">
    <source>
        <dbReference type="PROSITE" id="PS51481"/>
    </source>
</evidence>
<dbReference type="Gene3D" id="1.25.40.340">
    <property type="match status" value="1"/>
</dbReference>
<comment type="catalytic activity">
    <reaction evidence="9">
        <text>D-glyceraldehyde + ATP = D-glyceraldehyde 3-phosphate + ADP + H(+)</text>
        <dbReference type="Rhea" id="RHEA:13941"/>
        <dbReference type="ChEBI" id="CHEBI:15378"/>
        <dbReference type="ChEBI" id="CHEBI:17378"/>
        <dbReference type="ChEBI" id="CHEBI:30616"/>
        <dbReference type="ChEBI" id="CHEBI:59776"/>
        <dbReference type="ChEBI" id="CHEBI:456216"/>
        <dbReference type="EC" id="2.7.1.28"/>
    </reaction>
</comment>
<keyword evidence="17" id="KW-1185">Reference proteome</keyword>
<evidence type="ECO:0000313" key="17">
    <source>
        <dbReference type="Proteomes" id="UP000799291"/>
    </source>
</evidence>
<organism evidence="16 17">
    <name type="scientific">Lentithecium fluviatile CBS 122367</name>
    <dbReference type="NCBI Taxonomy" id="1168545"/>
    <lineage>
        <taxon>Eukaryota</taxon>
        <taxon>Fungi</taxon>
        <taxon>Dikarya</taxon>
        <taxon>Ascomycota</taxon>
        <taxon>Pezizomycotina</taxon>
        <taxon>Dothideomycetes</taxon>
        <taxon>Pleosporomycetidae</taxon>
        <taxon>Pleosporales</taxon>
        <taxon>Massarineae</taxon>
        <taxon>Lentitheciaceae</taxon>
        <taxon>Lentithecium</taxon>
    </lineage>
</organism>
<dbReference type="GO" id="GO:0005524">
    <property type="term" value="F:ATP binding"/>
    <property type="evidence" value="ECO:0007669"/>
    <property type="project" value="UniProtKB-KW"/>
</dbReference>
<evidence type="ECO:0000256" key="1">
    <source>
        <dbReference type="ARBA" id="ARBA00003264"/>
    </source>
</evidence>
<dbReference type="GO" id="GO:0005829">
    <property type="term" value="C:cytosol"/>
    <property type="evidence" value="ECO:0007669"/>
    <property type="project" value="TreeGrafter"/>
</dbReference>
<dbReference type="FunFam" id="3.30.1180.20:FF:000001">
    <property type="entry name" value="Dihydroxyacetone kinase 1"/>
    <property type="match status" value="1"/>
</dbReference>
<dbReference type="PANTHER" id="PTHR28629:SF14">
    <property type="entry name" value="DIHYDROXYACETONE KINASE 1"/>
    <property type="match status" value="1"/>
</dbReference>
<dbReference type="NCBIfam" id="TIGR02361">
    <property type="entry name" value="dak_ATP"/>
    <property type="match status" value="1"/>
</dbReference>
<dbReference type="EMBL" id="MU005572">
    <property type="protein sequence ID" value="KAF2689247.1"/>
    <property type="molecule type" value="Genomic_DNA"/>
</dbReference>
<dbReference type="PROSITE" id="PS51481">
    <property type="entry name" value="DHAK"/>
    <property type="match status" value="1"/>
</dbReference>
<dbReference type="SMART" id="SM01120">
    <property type="entry name" value="Dak2"/>
    <property type="match status" value="1"/>
</dbReference>
<gene>
    <name evidence="16" type="ORF">K458DRAFT_439634</name>
</gene>
<comment type="pathway">
    <text evidence="2">Polyol metabolism; glycerol fermentation; glycerone phosphate from glycerol (oxidative route): step 2/2.</text>
</comment>
<dbReference type="SUPFAM" id="SSF82549">
    <property type="entry name" value="DAK1/DegV-like"/>
    <property type="match status" value="1"/>
</dbReference>
<feature type="binding site" evidence="12">
    <location>
        <position position="113"/>
    </location>
    <ligand>
        <name>substrate</name>
    </ligand>
</feature>
<evidence type="ECO:0000256" key="13">
    <source>
        <dbReference type="SAM" id="MobiDB-lite"/>
    </source>
</evidence>
<keyword evidence="4" id="KW-0808">Transferase</keyword>
<dbReference type="GO" id="GO:0004371">
    <property type="term" value="F:glycerone kinase activity"/>
    <property type="evidence" value="ECO:0007669"/>
    <property type="project" value="UniProtKB-EC"/>
</dbReference>
<evidence type="ECO:0000256" key="3">
    <source>
        <dbReference type="ARBA" id="ARBA00008757"/>
    </source>
</evidence>
<dbReference type="OrthoDB" id="1724672at2759"/>
<accession>A0A6G1JFB0</accession>
<name>A0A6G1JFB0_9PLEO</name>
<dbReference type="Proteomes" id="UP000799291">
    <property type="component" value="Unassembled WGS sequence"/>
</dbReference>
<dbReference type="GO" id="GO:0050354">
    <property type="term" value="F:triokinase activity"/>
    <property type="evidence" value="ECO:0007669"/>
    <property type="project" value="UniProtKB-EC"/>
</dbReference>
<dbReference type="PROSITE" id="PS51480">
    <property type="entry name" value="DHAL"/>
    <property type="match status" value="1"/>
</dbReference>
<dbReference type="Pfam" id="PF02733">
    <property type="entry name" value="Dak1"/>
    <property type="match status" value="1"/>
</dbReference>
<evidence type="ECO:0000256" key="10">
    <source>
        <dbReference type="ARBA" id="ARBA00048898"/>
    </source>
</evidence>
<dbReference type="SUPFAM" id="SSF101473">
    <property type="entry name" value="DhaL-like"/>
    <property type="match status" value="1"/>
</dbReference>
<evidence type="ECO:0000256" key="11">
    <source>
        <dbReference type="PIRSR" id="PIRSR612734-1"/>
    </source>
</evidence>
<keyword evidence="7" id="KW-0319">Glycerol metabolism</keyword>
<evidence type="ECO:0000256" key="2">
    <source>
        <dbReference type="ARBA" id="ARBA00004778"/>
    </source>
</evidence>
<dbReference type="FunFam" id="1.25.40.340:FF:000001">
    <property type="entry name" value="Dihydroxyacetone kinase 1"/>
    <property type="match status" value="1"/>
</dbReference>
<evidence type="ECO:0000256" key="4">
    <source>
        <dbReference type="ARBA" id="ARBA00022679"/>
    </source>
</evidence>
<dbReference type="Pfam" id="PF02734">
    <property type="entry name" value="Dak2"/>
    <property type="match status" value="1"/>
</dbReference>
<feature type="compositionally biased region" description="Basic and acidic residues" evidence="13">
    <location>
        <begin position="366"/>
        <end position="380"/>
    </location>
</feature>
<dbReference type="InterPro" id="IPR012734">
    <property type="entry name" value="DhaK_ATP"/>
</dbReference>
<evidence type="ECO:0000256" key="6">
    <source>
        <dbReference type="ARBA" id="ARBA00022777"/>
    </source>
</evidence>
<dbReference type="InterPro" id="IPR004007">
    <property type="entry name" value="DhaL_dom"/>
</dbReference>
<feature type="region of interest" description="Disordered" evidence="13">
    <location>
        <begin position="360"/>
        <end position="380"/>
    </location>
</feature>
<keyword evidence="5" id="KW-0547">Nucleotide-binding</keyword>
<keyword evidence="6 16" id="KW-0418">Kinase</keyword>
<dbReference type="FunFam" id="3.40.50.10440:FF:000002">
    <property type="entry name" value="Dihydroxyacetone kinase"/>
    <property type="match status" value="1"/>
</dbReference>
<dbReference type="Gene3D" id="3.30.1180.20">
    <property type="entry name" value="Dihydroxyacetone kinase, domain 2"/>
    <property type="match status" value="1"/>
</dbReference>
<dbReference type="InterPro" id="IPR050861">
    <property type="entry name" value="Dihydroxyacetone_Kinase"/>
</dbReference>
<comment type="catalytic activity">
    <reaction evidence="10">
        <text>dihydroxyacetone + ATP = dihydroxyacetone phosphate + ADP + H(+)</text>
        <dbReference type="Rhea" id="RHEA:15773"/>
        <dbReference type="ChEBI" id="CHEBI:15378"/>
        <dbReference type="ChEBI" id="CHEBI:16016"/>
        <dbReference type="ChEBI" id="CHEBI:30616"/>
        <dbReference type="ChEBI" id="CHEBI:57642"/>
        <dbReference type="ChEBI" id="CHEBI:456216"/>
        <dbReference type="EC" id="2.7.1.29"/>
    </reaction>
</comment>
<evidence type="ECO:0000256" key="12">
    <source>
        <dbReference type="PIRSR" id="PIRSR612734-2"/>
    </source>
</evidence>
<protein>
    <submittedName>
        <fullName evidence="16">Dihydroxyacetone kinase</fullName>
    </submittedName>
</protein>
<evidence type="ECO:0000256" key="8">
    <source>
        <dbReference type="ARBA" id="ARBA00022840"/>
    </source>
</evidence>
<reference evidence="16" key="1">
    <citation type="journal article" date="2020" name="Stud. Mycol.">
        <title>101 Dothideomycetes genomes: a test case for predicting lifestyles and emergence of pathogens.</title>
        <authorList>
            <person name="Haridas S."/>
            <person name="Albert R."/>
            <person name="Binder M."/>
            <person name="Bloem J."/>
            <person name="Labutti K."/>
            <person name="Salamov A."/>
            <person name="Andreopoulos B."/>
            <person name="Baker S."/>
            <person name="Barry K."/>
            <person name="Bills G."/>
            <person name="Bluhm B."/>
            <person name="Cannon C."/>
            <person name="Castanera R."/>
            <person name="Culley D."/>
            <person name="Daum C."/>
            <person name="Ezra D."/>
            <person name="Gonzalez J."/>
            <person name="Henrissat B."/>
            <person name="Kuo A."/>
            <person name="Liang C."/>
            <person name="Lipzen A."/>
            <person name="Lutzoni F."/>
            <person name="Magnuson J."/>
            <person name="Mondo S."/>
            <person name="Nolan M."/>
            <person name="Ohm R."/>
            <person name="Pangilinan J."/>
            <person name="Park H.-J."/>
            <person name="Ramirez L."/>
            <person name="Alfaro M."/>
            <person name="Sun H."/>
            <person name="Tritt A."/>
            <person name="Yoshinaga Y."/>
            <person name="Zwiers L.-H."/>
            <person name="Turgeon B."/>
            <person name="Goodwin S."/>
            <person name="Spatafora J."/>
            <person name="Crous P."/>
            <person name="Grigoriev I."/>
        </authorList>
    </citation>
    <scope>NUCLEOTIDE SEQUENCE</scope>
    <source>
        <strain evidence="16">CBS 122367</strain>
    </source>
</reference>
<dbReference type="AlphaFoldDB" id="A0A6G1JFB0"/>